<evidence type="ECO:0000259" key="15">
    <source>
        <dbReference type="PROSITE" id="PS50059"/>
    </source>
</evidence>
<keyword evidence="6 12" id="KW-0697">Rotamase</keyword>
<evidence type="ECO:0000256" key="13">
    <source>
        <dbReference type="PROSITE-ProRule" id="PRU00277"/>
    </source>
</evidence>
<evidence type="ECO:0000256" key="9">
    <source>
        <dbReference type="ARBA" id="ARBA00023306"/>
    </source>
</evidence>
<dbReference type="InterPro" id="IPR027304">
    <property type="entry name" value="Trigger_fact/SurA_dom_sf"/>
</dbReference>
<dbReference type="EMBL" id="ACXX02000011">
    <property type="protein sequence ID" value="EGD46774.1"/>
    <property type="molecule type" value="Genomic_DNA"/>
</dbReference>
<evidence type="ECO:0000313" key="17">
    <source>
        <dbReference type="Proteomes" id="UP000003860"/>
    </source>
</evidence>
<comment type="function">
    <text evidence="10 12">Involved in protein export. Acts as a chaperone by maintaining the newly synthesized protein in an open conformation. Functions as a peptidyl-prolyl cis-trans isomerase.</text>
</comment>
<dbReference type="RefSeq" id="WP_004620763.1">
    <property type="nucleotide sequence ID" value="NZ_ACXX02000011.1"/>
</dbReference>
<comment type="catalytic activity">
    <reaction evidence="1 12 13">
        <text>[protein]-peptidylproline (omega=180) = [protein]-peptidylproline (omega=0)</text>
        <dbReference type="Rhea" id="RHEA:16237"/>
        <dbReference type="Rhea" id="RHEA-COMP:10747"/>
        <dbReference type="Rhea" id="RHEA-COMP:10748"/>
        <dbReference type="ChEBI" id="CHEBI:83833"/>
        <dbReference type="ChEBI" id="CHEBI:83834"/>
        <dbReference type="EC" id="5.2.1.8"/>
    </reaction>
</comment>
<dbReference type="PANTHER" id="PTHR30560:SF3">
    <property type="entry name" value="TRIGGER FACTOR-LIKE PROTEIN TIG, CHLOROPLASTIC"/>
    <property type="match status" value="1"/>
</dbReference>
<organism evidence="16 17">
    <name type="scientific">Ruminiclostridium papyrosolvens DSM 2782</name>
    <dbReference type="NCBI Taxonomy" id="588581"/>
    <lineage>
        <taxon>Bacteria</taxon>
        <taxon>Bacillati</taxon>
        <taxon>Bacillota</taxon>
        <taxon>Clostridia</taxon>
        <taxon>Eubacteriales</taxon>
        <taxon>Oscillospiraceae</taxon>
        <taxon>Ruminiclostridium</taxon>
    </lineage>
</organism>
<dbReference type="Gene3D" id="1.10.3120.10">
    <property type="entry name" value="Trigger factor, C-terminal domain"/>
    <property type="match status" value="1"/>
</dbReference>
<dbReference type="GO" id="GO:0043335">
    <property type="term" value="P:protein unfolding"/>
    <property type="evidence" value="ECO:0007669"/>
    <property type="project" value="TreeGrafter"/>
</dbReference>
<dbReference type="eggNOG" id="COG0544">
    <property type="taxonomic scope" value="Bacteria"/>
</dbReference>
<keyword evidence="9 12" id="KW-0131">Cell cycle</keyword>
<dbReference type="FunFam" id="3.10.50.40:FF:000001">
    <property type="entry name" value="Trigger factor"/>
    <property type="match status" value="1"/>
</dbReference>
<dbReference type="GO" id="GO:0051083">
    <property type="term" value="P:'de novo' cotranslational protein folding"/>
    <property type="evidence" value="ECO:0007669"/>
    <property type="project" value="TreeGrafter"/>
</dbReference>
<proteinExistence type="inferred from homology"/>
<keyword evidence="5 12" id="KW-0132">Cell division</keyword>
<dbReference type="OrthoDB" id="9767721at2"/>
<dbReference type="InterPro" id="IPR005215">
    <property type="entry name" value="Trig_fac"/>
</dbReference>
<dbReference type="AlphaFoldDB" id="F1TFP2"/>
<dbReference type="Gene3D" id="3.30.70.1050">
    <property type="entry name" value="Trigger factor ribosome-binding domain"/>
    <property type="match status" value="1"/>
</dbReference>
<keyword evidence="7 12" id="KW-0143">Chaperone</keyword>
<accession>F1TFP2</accession>
<dbReference type="GO" id="GO:0044183">
    <property type="term" value="F:protein folding chaperone"/>
    <property type="evidence" value="ECO:0007669"/>
    <property type="project" value="TreeGrafter"/>
</dbReference>
<comment type="subcellular location">
    <subcellularLocation>
        <location evidence="12">Cytoplasm</location>
    </subcellularLocation>
    <text evidence="12">About half TF is bound to the ribosome near the polypeptide exit tunnel while the other half is free in the cytoplasm.</text>
</comment>
<keyword evidence="17" id="KW-1185">Reference proteome</keyword>
<keyword evidence="12" id="KW-0963">Cytoplasm</keyword>
<dbReference type="Pfam" id="PF05697">
    <property type="entry name" value="Trigger_N"/>
    <property type="match status" value="1"/>
</dbReference>
<dbReference type="Proteomes" id="UP000003860">
    <property type="component" value="Unassembled WGS sequence"/>
</dbReference>
<dbReference type="GO" id="GO:0043022">
    <property type="term" value="F:ribosome binding"/>
    <property type="evidence" value="ECO:0007669"/>
    <property type="project" value="TreeGrafter"/>
</dbReference>
<comment type="domain">
    <text evidence="12">Consists of 3 domains; the N-terminus binds the ribosome, the middle domain has PPIase activity, while the C-terminus has intrinsic chaperone activity on its own.</text>
</comment>
<dbReference type="InterPro" id="IPR008881">
    <property type="entry name" value="Trigger_fac_ribosome-bd_bac"/>
</dbReference>
<dbReference type="GO" id="GO:0003755">
    <property type="term" value="F:peptidyl-prolyl cis-trans isomerase activity"/>
    <property type="evidence" value="ECO:0007669"/>
    <property type="project" value="UniProtKB-UniRule"/>
</dbReference>
<dbReference type="GO" id="GO:0005737">
    <property type="term" value="C:cytoplasm"/>
    <property type="evidence" value="ECO:0007669"/>
    <property type="project" value="UniProtKB-SubCell"/>
</dbReference>
<dbReference type="HAMAP" id="MF_00303">
    <property type="entry name" value="Trigger_factor_Tig"/>
    <property type="match status" value="1"/>
</dbReference>
<keyword evidence="8 12" id="KW-0413">Isomerase</keyword>
<protein>
    <recommendedName>
        <fullName evidence="4 12">Trigger factor</fullName>
        <shortName evidence="12">TF</shortName>
        <ecNumber evidence="3 12">5.2.1.8</ecNumber>
    </recommendedName>
    <alternativeName>
        <fullName evidence="11 12">PPIase</fullName>
    </alternativeName>
</protein>
<reference evidence="16" key="1">
    <citation type="submission" date="2009-07" db="EMBL/GenBank/DDBJ databases">
        <authorList>
            <consortium name="US DOE Joint Genome Institute (JGI-PGF)"/>
            <person name="Lucas S."/>
            <person name="Copeland A."/>
            <person name="Lapidus A."/>
            <person name="Glavina del Rio T."/>
            <person name="Tice H."/>
            <person name="Bruce D."/>
            <person name="Goodwin L."/>
            <person name="Pitluck S."/>
            <person name="Larimer F."/>
            <person name="Land M.L."/>
            <person name="Mouttaki H."/>
            <person name="He Z."/>
            <person name="Zhou J."/>
            <person name="Hemme C.L."/>
        </authorList>
    </citation>
    <scope>NUCLEOTIDE SEQUENCE [LARGE SCALE GENOMIC DNA]</scope>
    <source>
        <strain evidence="16">DSM 2782</strain>
    </source>
</reference>
<feature type="domain" description="PPIase FKBP-type" evidence="15">
    <location>
        <begin position="163"/>
        <end position="248"/>
    </location>
</feature>
<dbReference type="GO" id="GO:0015031">
    <property type="term" value="P:protein transport"/>
    <property type="evidence" value="ECO:0007669"/>
    <property type="project" value="UniProtKB-UniRule"/>
</dbReference>
<evidence type="ECO:0000256" key="12">
    <source>
        <dbReference type="HAMAP-Rule" id="MF_00303"/>
    </source>
</evidence>
<comment type="similarity">
    <text evidence="2 12 14">Belongs to the FKBP-type PPIase family. Tig subfamily.</text>
</comment>
<dbReference type="SUPFAM" id="SSF102735">
    <property type="entry name" value="Trigger factor ribosome-binding domain"/>
    <property type="match status" value="1"/>
</dbReference>
<dbReference type="InterPro" id="IPR008880">
    <property type="entry name" value="Trigger_fac_C"/>
</dbReference>
<evidence type="ECO:0000256" key="1">
    <source>
        <dbReference type="ARBA" id="ARBA00000971"/>
    </source>
</evidence>
<evidence type="ECO:0000256" key="8">
    <source>
        <dbReference type="ARBA" id="ARBA00023235"/>
    </source>
</evidence>
<evidence type="ECO:0000256" key="10">
    <source>
        <dbReference type="ARBA" id="ARBA00024849"/>
    </source>
</evidence>
<evidence type="ECO:0000256" key="2">
    <source>
        <dbReference type="ARBA" id="ARBA00005464"/>
    </source>
</evidence>
<comment type="caution">
    <text evidence="16">The sequence shown here is derived from an EMBL/GenBank/DDBJ whole genome shotgun (WGS) entry which is preliminary data.</text>
</comment>
<evidence type="ECO:0000256" key="14">
    <source>
        <dbReference type="RuleBase" id="RU003914"/>
    </source>
</evidence>
<name>F1TFP2_9FIRM</name>
<dbReference type="PANTHER" id="PTHR30560">
    <property type="entry name" value="TRIGGER FACTOR CHAPERONE AND PEPTIDYL-PROLYL CIS/TRANS ISOMERASE"/>
    <property type="match status" value="1"/>
</dbReference>
<dbReference type="InterPro" id="IPR036611">
    <property type="entry name" value="Trigger_fac_ribosome-bd_sf"/>
</dbReference>
<dbReference type="SUPFAM" id="SSF109998">
    <property type="entry name" value="Triger factor/SurA peptide-binding domain-like"/>
    <property type="match status" value="1"/>
</dbReference>
<evidence type="ECO:0000256" key="6">
    <source>
        <dbReference type="ARBA" id="ARBA00023110"/>
    </source>
</evidence>
<dbReference type="STRING" id="588581.Cpap_1314"/>
<evidence type="ECO:0000256" key="3">
    <source>
        <dbReference type="ARBA" id="ARBA00013194"/>
    </source>
</evidence>
<dbReference type="Pfam" id="PF05698">
    <property type="entry name" value="Trigger_C"/>
    <property type="match status" value="1"/>
</dbReference>
<dbReference type="SUPFAM" id="SSF54534">
    <property type="entry name" value="FKBP-like"/>
    <property type="match status" value="1"/>
</dbReference>
<dbReference type="Pfam" id="PF00254">
    <property type="entry name" value="FKBP_C"/>
    <property type="match status" value="1"/>
</dbReference>
<dbReference type="NCBIfam" id="TIGR00115">
    <property type="entry name" value="tig"/>
    <property type="match status" value="1"/>
</dbReference>
<dbReference type="PROSITE" id="PS50059">
    <property type="entry name" value="FKBP_PPIASE"/>
    <property type="match status" value="1"/>
</dbReference>
<reference evidence="16" key="2">
    <citation type="submission" date="2011-01" db="EMBL/GenBank/DDBJ databases">
        <title>The Non-contiguous Finished genome of Clostridium papyrosolvens.</title>
        <authorList>
            <person name="Lucas S."/>
            <person name="Copeland A."/>
            <person name="Lapidus A."/>
            <person name="Cheng J.-F."/>
            <person name="Goodwin L."/>
            <person name="Pitluck S."/>
            <person name="Misra M."/>
            <person name="Chertkov O."/>
            <person name="Detter J.C."/>
            <person name="Han C."/>
            <person name="Tapia R."/>
            <person name="Land M."/>
            <person name="Hauser L."/>
            <person name="Kyrpides N."/>
            <person name="Ivanova N."/>
            <person name="Pagani I."/>
            <person name="Mouttaki H."/>
            <person name="He Z."/>
            <person name="Zhou J."/>
            <person name="Hemme C.L."/>
            <person name="Woyke T."/>
        </authorList>
    </citation>
    <scope>NUCLEOTIDE SEQUENCE [LARGE SCALE GENOMIC DNA]</scope>
    <source>
        <strain evidence="16">DSM 2782</strain>
    </source>
</reference>
<dbReference type="InterPro" id="IPR046357">
    <property type="entry name" value="PPIase_dom_sf"/>
</dbReference>
<dbReference type="EC" id="5.2.1.8" evidence="3 12"/>
<sequence>MKVKVENVEKNVVQLEIEVDAAKFEEGMQQSYKKNVSKFNVPGFRKGKAPRNIIERYYGEQALYDDAINIVCSEAYDNAIEENNIQPVDRPEIDIVQIGNKENLIFTAKVTVKPEVELGAYMGVEVKKAEVNVTDEDVENEFNKVVEKNARLVSVTDRPIQSGDTAVIDFEGFIDSVPFEGGKGEDYSLVIGSGTFIPGFEDQLIGKNVADDVDVNVTFPEEYGKEDLNGKEALFKVLVKEIKVKELPAVDDEFAKDISEFDTLEEYKTDLRNKLEESAKNKAERDNEESVIQAVVGNATVDVPNVMVEKHIDAMARDFDMRLRYQGLDLQRYMEMMGTDFEGFREQFRERAANEVKIQLVVEKIGQVENVEATDADVEEEITKTAEAYKQPAEELKKTLRPEDLEYVKNDIAFRKTIKLLTDNAKFN</sequence>
<dbReference type="Gene3D" id="3.10.50.40">
    <property type="match status" value="1"/>
</dbReference>
<evidence type="ECO:0000256" key="7">
    <source>
        <dbReference type="ARBA" id="ARBA00023186"/>
    </source>
</evidence>
<evidence type="ECO:0000256" key="5">
    <source>
        <dbReference type="ARBA" id="ARBA00022618"/>
    </source>
</evidence>
<dbReference type="InterPro" id="IPR037041">
    <property type="entry name" value="Trigger_fac_C_sf"/>
</dbReference>
<evidence type="ECO:0000256" key="4">
    <source>
        <dbReference type="ARBA" id="ARBA00016902"/>
    </source>
</evidence>
<dbReference type="InterPro" id="IPR001179">
    <property type="entry name" value="PPIase_FKBP_dom"/>
</dbReference>
<dbReference type="PIRSF" id="PIRSF003095">
    <property type="entry name" value="Trigger_factor"/>
    <property type="match status" value="1"/>
</dbReference>
<dbReference type="GO" id="GO:0051301">
    <property type="term" value="P:cell division"/>
    <property type="evidence" value="ECO:0007669"/>
    <property type="project" value="UniProtKB-KW"/>
</dbReference>
<evidence type="ECO:0000256" key="11">
    <source>
        <dbReference type="ARBA" id="ARBA00029986"/>
    </source>
</evidence>
<evidence type="ECO:0000313" key="16">
    <source>
        <dbReference type="EMBL" id="EGD46774.1"/>
    </source>
</evidence>
<gene>
    <name evidence="12" type="primary">tig</name>
    <name evidence="16" type="ORF">Cpap_1314</name>
</gene>